<name>A0ABV3S026_9LACO</name>
<organism evidence="1 2">
    <name type="scientific">Leuconostoc aquikimchii</name>
    <dbReference type="NCBI Taxonomy" id="3236804"/>
    <lineage>
        <taxon>Bacteria</taxon>
        <taxon>Bacillati</taxon>
        <taxon>Bacillota</taxon>
        <taxon>Bacilli</taxon>
        <taxon>Lactobacillales</taxon>
        <taxon>Lactobacillaceae</taxon>
        <taxon>Leuconostoc</taxon>
    </lineage>
</organism>
<reference evidence="1 2" key="1">
    <citation type="submission" date="2024-07" db="EMBL/GenBank/DDBJ databases">
        <authorList>
            <person name="Yun M."/>
        </authorList>
    </citation>
    <scope>NUCLEOTIDE SEQUENCE [LARGE SCALE GENOMIC DNA]</scope>
    <source>
        <strain evidence="1 2">MS01</strain>
    </source>
</reference>
<accession>A0ABV3S026</accession>
<evidence type="ECO:0000313" key="2">
    <source>
        <dbReference type="Proteomes" id="UP001556617"/>
    </source>
</evidence>
<comment type="caution">
    <text evidence="1">The sequence shown here is derived from an EMBL/GenBank/DDBJ whole genome shotgun (WGS) entry which is preliminary data.</text>
</comment>
<dbReference type="RefSeq" id="WP_367973078.1">
    <property type="nucleotide sequence ID" value="NZ_JBFPEQ010000001.1"/>
</dbReference>
<evidence type="ECO:0000313" key="1">
    <source>
        <dbReference type="EMBL" id="MEX0379803.1"/>
    </source>
</evidence>
<dbReference type="EMBL" id="JBFPER010000001">
    <property type="protein sequence ID" value="MEX0379803.1"/>
    <property type="molecule type" value="Genomic_DNA"/>
</dbReference>
<keyword evidence="2" id="KW-1185">Reference proteome</keyword>
<proteinExistence type="predicted"/>
<protein>
    <submittedName>
        <fullName evidence="1">Uncharacterized protein</fullName>
    </submittedName>
</protein>
<gene>
    <name evidence="1" type="ORF">AB3K24_00300</name>
</gene>
<dbReference type="Proteomes" id="UP001556617">
    <property type="component" value="Unassembled WGS sequence"/>
</dbReference>
<sequence>MNKFEFSNNFQGMNNQQLSEVSGGKIIRVTQWQLYNTTTHKYFADNSAIMSTTGRTVVSGWFSSFRPFQH</sequence>